<dbReference type="Gene3D" id="3.30.460.10">
    <property type="entry name" value="Beta Polymerase, domain 2"/>
    <property type="match status" value="1"/>
</dbReference>
<accession>A0A1T4MI26</accession>
<dbReference type="InterPro" id="IPR043519">
    <property type="entry name" value="NT_sf"/>
</dbReference>
<protein>
    <recommendedName>
        <fullName evidence="3">Nucleotidyltransferase domain-containing protein</fullName>
    </recommendedName>
</protein>
<dbReference type="EMBL" id="FUWV01000007">
    <property type="protein sequence ID" value="SJZ66740.1"/>
    <property type="molecule type" value="Genomic_DNA"/>
</dbReference>
<name>A0A1T4MI26_9FIRM</name>
<reference evidence="1 2" key="1">
    <citation type="submission" date="2017-02" db="EMBL/GenBank/DDBJ databases">
        <authorList>
            <person name="Peterson S.W."/>
        </authorList>
    </citation>
    <scope>NUCLEOTIDE SEQUENCE [LARGE SCALE GENOMIC DNA]</scope>
    <source>
        <strain evidence="1 2">DSM 15102</strain>
    </source>
</reference>
<sequence>MDIIELFNKKIEKILLQHNPLCILLIGKAAKIEKKDWKQLKDIDLFVIVDKNLDFEREVCKWEEVDFDISYLSLETFKKGIVKKWPFFIHSLHHYKIIYNKRKEIENFLDEIQHIYLRGPKPLQLQEIHYIRFQLSQAYEDIIARKNDPLICLFLMNNLFKDLLVSYFKLNHLWIPKDKKMLTELQRKNPKLYHLSQEFLKQETLIQKQDILLEILHNVLKPFGGKKKYWKKGKFPLK</sequence>
<dbReference type="Proteomes" id="UP000196365">
    <property type="component" value="Unassembled WGS sequence"/>
</dbReference>
<proteinExistence type="predicted"/>
<evidence type="ECO:0008006" key="3">
    <source>
        <dbReference type="Google" id="ProtNLM"/>
    </source>
</evidence>
<dbReference type="AlphaFoldDB" id="A0A1T4MI26"/>
<organism evidence="1 2">
    <name type="scientific">Garciella nitratireducens DSM 15102</name>
    <dbReference type="NCBI Taxonomy" id="1121911"/>
    <lineage>
        <taxon>Bacteria</taxon>
        <taxon>Bacillati</taxon>
        <taxon>Bacillota</taxon>
        <taxon>Clostridia</taxon>
        <taxon>Eubacteriales</taxon>
        <taxon>Eubacteriaceae</taxon>
        <taxon>Garciella</taxon>
    </lineage>
</organism>
<gene>
    <name evidence="1" type="ORF">SAMN02745973_01345</name>
</gene>
<evidence type="ECO:0000313" key="2">
    <source>
        <dbReference type="Proteomes" id="UP000196365"/>
    </source>
</evidence>
<evidence type="ECO:0000313" key="1">
    <source>
        <dbReference type="EMBL" id="SJZ66740.1"/>
    </source>
</evidence>
<keyword evidence="2" id="KW-1185">Reference proteome</keyword>